<keyword evidence="3 7" id="KW-0808">Transferase</keyword>
<gene>
    <name evidence="7 8" type="primary">lgt</name>
    <name evidence="8" type="ORF">GCM10011487_50900</name>
</gene>
<comment type="catalytic activity">
    <reaction evidence="7">
        <text>L-cysteinyl-[prolipoprotein] + a 1,2-diacyl-sn-glycero-3-phospho-(1'-sn-glycerol) = an S-1,2-diacyl-sn-glyceryl-L-cysteinyl-[prolipoprotein] + sn-glycerol 1-phosphate + H(+)</text>
        <dbReference type="Rhea" id="RHEA:56712"/>
        <dbReference type="Rhea" id="RHEA-COMP:14679"/>
        <dbReference type="Rhea" id="RHEA-COMP:14680"/>
        <dbReference type="ChEBI" id="CHEBI:15378"/>
        <dbReference type="ChEBI" id="CHEBI:29950"/>
        <dbReference type="ChEBI" id="CHEBI:57685"/>
        <dbReference type="ChEBI" id="CHEBI:64716"/>
        <dbReference type="ChEBI" id="CHEBI:140658"/>
        <dbReference type="EC" id="2.5.1.145"/>
    </reaction>
</comment>
<evidence type="ECO:0000313" key="9">
    <source>
        <dbReference type="Proteomes" id="UP000445000"/>
    </source>
</evidence>
<dbReference type="UniPathway" id="UPA00664"/>
<dbReference type="PANTHER" id="PTHR30589">
    <property type="entry name" value="PROLIPOPROTEIN DIACYLGLYCERYL TRANSFERASE"/>
    <property type="match status" value="1"/>
</dbReference>
<proteinExistence type="inferred from homology"/>
<comment type="similarity">
    <text evidence="1 7">Belongs to the Lgt family.</text>
</comment>
<dbReference type="HAMAP" id="MF_01147">
    <property type="entry name" value="Lgt"/>
    <property type="match status" value="1"/>
</dbReference>
<feature type="binding site" evidence="7">
    <location>
        <position position="139"/>
    </location>
    <ligand>
        <name>a 1,2-diacyl-sn-glycero-3-phospho-(1'-sn-glycerol)</name>
        <dbReference type="ChEBI" id="CHEBI:64716"/>
    </ligand>
</feature>
<accession>A0A829YIN1</accession>
<dbReference type="EC" id="2.5.1.145" evidence="7"/>
<evidence type="ECO:0000256" key="6">
    <source>
        <dbReference type="ARBA" id="ARBA00023136"/>
    </source>
</evidence>
<evidence type="ECO:0000256" key="5">
    <source>
        <dbReference type="ARBA" id="ARBA00022989"/>
    </source>
</evidence>
<keyword evidence="6 7" id="KW-0472">Membrane</keyword>
<protein>
    <recommendedName>
        <fullName evidence="7">Phosphatidylglycerol--prolipoprotein diacylglyceryl transferase</fullName>
        <ecNumber evidence="7">2.5.1.145</ecNumber>
    </recommendedName>
</protein>
<comment type="pathway">
    <text evidence="7">Protein modification; lipoprotein biosynthesis (diacylglyceryl transfer).</text>
</comment>
<reference evidence="9" key="1">
    <citation type="submission" date="2020-01" db="EMBL/GenBank/DDBJ databases">
        <title>'Steroidobacter agaridevorans' sp. nov., agar-degrading bacteria isolated from rhizosphere soils.</title>
        <authorList>
            <person name="Ikenaga M."/>
            <person name="Kataoka M."/>
            <person name="Murouchi A."/>
            <person name="Katsuragi S."/>
            <person name="Sakai M."/>
        </authorList>
    </citation>
    <scope>NUCLEOTIDE SEQUENCE [LARGE SCALE GENOMIC DNA]</scope>
    <source>
        <strain evidence="9">YU21-B</strain>
    </source>
</reference>
<feature type="transmembrane region" description="Helical" evidence="7">
    <location>
        <begin position="220"/>
        <end position="237"/>
    </location>
</feature>
<evidence type="ECO:0000256" key="1">
    <source>
        <dbReference type="ARBA" id="ARBA00007150"/>
    </source>
</evidence>
<keyword evidence="8" id="KW-0449">Lipoprotein</keyword>
<dbReference type="GO" id="GO:0042158">
    <property type="term" value="P:lipoprotein biosynthetic process"/>
    <property type="evidence" value="ECO:0007669"/>
    <property type="project" value="UniProtKB-UniRule"/>
</dbReference>
<feature type="transmembrane region" description="Helical" evidence="7">
    <location>
        <begin position="257"/>
        <end position="277"/>
    </location>
</feature>
<evidence type="ECO:0000256" key="7">
    <source>
        <dbReference type="HAMAP-Rule" id="MF_01147"/>
    </source>
</evidence>
<keyword evidence="9" id="KW-1185">Reference proteome</keyword>
<comment type="function">
    <text evidence="7">Catalyzes the transfer of the diacylglyceryl group from phosphatidylglycerol to the sulfhydryl group of the N-terminal cysteine of a prolipoprotein, the first step in the formation of mature lipoproteins.</text>
</comment>
<keyword evidence="4 7" id="KW-0812">Transmembrane</keyword>
<dbReference type="GO" id="GO:0005886">
    <property type="term" value="C:plasma membrane"/>
    <property type="evidence" value="ECO:0007669"/>
    <property type="project" value="UniProtKB-SubCell"/>
</dbReference>
<evidence type="ECO:0000256" key="2">
    <source>
        <dbReference type="ARBA" id="ARBA00022475"/>
    </source>
</evidence>
<dbReference type="PANTHER" id="PTHR30589:SF0">
    <property type="entry name" value="PHOSPHATIDYLGLYCEROL--PROLIPOPROTEIN DIACYLGLYCERYL TRANSFERASE"/>
    <property type="match status" value="1"/>
</dbReference>
<keyword evidence="5 7" id="KW-1133">Transmembrane helix</keyword>
<evidence type="ECO:0000256" key="4">
    <source>
        <dbReference type="ARBA" id="ARBA00022692"/>
    </source>
</evidence>
<name>A0A829YIN1_9GAMM</name>
<evidence type="ECO:0000313" key="8">
    <source>
        <dbReference type="EMBL" id="GFE83090.1"/>
    </source>
</evidence>
<organism evidence="8 9">
    <name type="scientific">Steroidobacter agaridevorans</name>
    <dbReference type="NCBI Taxonomy" id="2695856"/>
    <lineage>
        <taxon>Bacteria</taxon>
        <taxon>Pseudomonadati</taxon>
        <taxon>Pseudomonadota</taxon>
        <taxon>Gammaproteobacteria</taxon>
        <taxon>Steroidobacterales</taxon>
        <taxon>Steroidobacteraceae</taxon>
        <taxon>Steroidobacter</taxon>
    </lineage>
</organism>
<dbReference type="PROSITE" id="PS01311">
    <property type="entry name" value="LGT"/>
    <property type="match status" value="1"/>
</dbReference>
<feature type="transmembrane region" description="Helical" evidence="7">
    <location>
        <begin position="96"/>
        <end position="114"/>
    </location>
</feature>
<dbReference type="RefSeq" id="WP_161814698.1">
    <property type="nucleotide sequence ID" value="NZ_BLJN01000005.1"/>
</dbReference>
<dbReference type="EMBL" id="BLJN01000005">
    <property type="protein sequence ID" value="GFE83090.1"/>
    <property type="molecule type" value="Genomic_DNA"/>
</dbReference>
<evidence type="ECO:0000256" key="3">
    <source>
        <dbReference type="ARBA" id="ARBA00022679"/>
    </source>
</evidence>
<dbReference type="AlphaFoldDB" id="A0A829YIN1"/>
<dbReference type="Proteomes" id="UP000445000">
    <property type="component" value="Unassembled WGS sequence"/>
</dbReference>
<dbReference type="InterPro" id="IPR001640">
    <property type="entry name" value="Lgt"/>
</dbReference>
<dbReference type="GO" id="GO:0008961">
    <property type="term" value="F:phosphatidylglycerol-prolipoprotein diacylglyceryl transferase activity"/>
    <property type="evidence" value="ECO:0007669"/>
    <property type="project" value="UniProtKB-UniRule"/>
</dbReference>
<feature type="transmembrane region" description="Helical" evidence="7">
    <location>
        <begin position="19"/>
        <end position="36"/>
    </location>
</feature>
<dbReference type="Pfam" id="PF01790">
    <property type="entry name" value="LGT"/>
    <property type="match status" value="1"/>
</dbReference>
<comment type="subcellular location">
    <subcellularLocation>
        <location evidence="7">Cell membrane</location>
        <topology evidence="7">Multi-pass membrane protein</topology>
    </subcellularLocation>
</comment>
<sequence length="295" mass="32743">MIPYPAIDPIIFSVGPLAVRWYGLMYVIGFAAGWWLARRRAARADSTWQAAEVDDLIFFAAIGVILGGRLGWILFYGGEQVIADPLTIVRIWEGGMSFHGGLIGVVLAVVLFARQRQRRFADVLDFLAPLPGIGIFAGRVGNFINGELWGKPTDVPWGFIVDPAPLYPVQKAEAQNLCERFGVDPCVLHVHASQLYEGVLEGLVLFVVLWLFTRKPRPRLAPSGLFLILYGTFRFLVEFVRVPDANRGYLLFDWVTMGQILSLPMILLGVILMAWAYRSQQASGNYGAKQLATAS</sequence>
<keyword evidence="2 7" id="KW-1003">Cell membrane</keyword>
<feature type="transmembrane region" description="Helical" evidence="7">
    <location>
        <begin position="56"/>
        <end position="76"/>
    </location>
</feature>
<dbReference type="NCBIfam" id="TIGR00544">
    <property type="entry name" value="lgt"/>
    <property type="match status" value="1"/>
</dbReference>
<comment type="caution">
    <text evidence="8">The sequence shown here is derived from an EMBL/GenBank/DDBJ whole genome shotgun (WGS) entry which is preliminary data.</text>
</comment>